<name>D5ZP51_STRV1</name>
<gene>
    <name evidence="1" type="ORF">SSFG_01534</name>
</gene>
<accession>D5ZP51</accession>
<evidence type="ECO:0000313" key="1">
    <source>
        <dbReference type="EMBL" id="EFE66284.2"/>
    </source>
</evidence>
<dbReference type="EMBL" id="DS999641">
    <property type="protein sequence ID" value="EFE66284.2"/>
    <property type="molecule type" value="Genomic_DNA"/>
</dbReference>
<dbReference type="Proteomes" id="UP000003824">
    <property type="component" value="Unassembled WGS sequence"/>
</dbReference>
<evidence type="ECO:0000313" key="2">
    <source>
        <dbReference type="Proteomes" id="UP000003824"/>
    </source>
</evidence>
<dbReference type="AlphaFoldDB" id="D5ZP51"/>
<organism evidence="1 2">
    <name type="scientific">Streptomyces viridosporus (strain ATCC 14672 / DSM 40746 / JCM 4963 / KCTC 9882 / NRRL B-12104 / FH 1290)</name>
    <name type="common">Streptomyces ghanaensis</name>
    <dbReference type="NCBI Taxonomy" id="566461"/>
    <lineage>
        <taxon>Bacteria</taxon>
        <taxon>Bacillati</taxon>
        <taxon>Actinomycetota</taxon>
        <taxon>Actinomycetes</taxon>
        <taxon>Kitasatosporales</taxon>
        <taxon>Streptomycetaceae</taxon>
        <taxon>Streptomyces</taxon>
    </lineage>
</organism>
<proteinExistence type="predicted"/>
<sequence length="54" mass="5947">MGRTDRADPCTAGRARSWGIYTDWAQYTALYSTGVSHGSHEGVGWPARPSCRFV</sequence>
<protein>
    <submittedName>
        <fullName evidence="1">Predicted protein</fullName>
    </submittedName>
</protein>
<reference evidence="2" key="1">
    <citation type="submission" date="2008-12" db="EMBL/GenBank/DDBJ databases">
        <title>Annotation of Streptomyces ghanaensis ATCC 14672.</title>
        <authorList>
            <consortium name="The Broad Institute Genome Sequencing Platform"/>
            <consortium name="Broad Institute Microbial Sequencing Center"/>
            <person name="Fischbach M."/>
            <person name="Ward D."/>
            <person name="Young S."/>
            <person name="Kodira C.D."/>
            <person name="Zeng Q."/>
            <person name="Koehrsen M."/>
            <person name="Godfrey P."/>
            <person name="Alvarado L."/>
            <person name="Berlin A.M."/>
            <person name="Borenstein D."/>
            <person name="Chen Z."/>
            <person name="Engels R."/>
            <person name="Freedman E."/>
            <person name="Gellesch M."/>
            <person name="Goldberg J."/>
            <person name="Griggs A."/>
            <person name="Gujja S."/>
            <person name="Heiman D.I."/>
            <person name="Hepburn T.A."/>
            <person name="Howarth C."/>
            <person name="Jen D."/>
            <person name="Larson L."/>
            <person name="Lewis B."/>
            <person name="Mehta T."/>
            <person name="Park D."/>
            <person name="Pearson M."/>
            <person name="Roberts A."/>
            <person name="Saif S."/>
            <person name="Shea T.D."/>
            <person name="Shenoy N."/>
            <person name="Sisk P."/>
            <person name="Stolte C."/>
            <person name="Sykes S.N."/>
            <person name="Walk T."/>
            <person name="White J."/>
            <person name="Yandava C."/>
            <person name="Straight P."/>
            <person name="Clardy J."/>
            <person name="Hung D."/>
            <person name="Kolter R."/>
            <person name="Mekalanos J."/>
            <person name="Walker S."/>
            <person name="Walsh C.T."/>
            <person name="Wieland B.L.C."/>
            <person name="Ilzarbe M."/>
            <person name="Galagan J."/>
            <person name="Nusbaum C."/>
            <person name="Birren B."/>
        </authorList>
    </citation>
    <scope>NUCLEOTIDE SEQUENCE [LARGE SCALE GENOMIC DNA]</scope>
    <source>
        <strain evidence="2">ATCC 14672 / DSM 40746 / JCM 4963 / KCTC 9882 / NRRL B-12104 / FH 1290</strain>
    </source>
</reference>